<reference evidence="1" key="1">
    <citation type="submission" date="2020-06" db="EMBL/GenBank/DDBJ databases">
        <title>Characterization of fructooligosaccharide metabolism and fructooligosaccharide-degrading enzymes in human commensal butyrate producers.</title>
        <authorList>
            <person name="Tanno H."/>
            <person name="Fujii T."/>
            <person name="Hirano K."/>
            <person name="Maeno S."/>
            <person name="Tonozuka T."/>
            <person name="Sakamoto M."/>
            <person name="Ohkuma M."/>
            <person name="Tochio T."/>
            <person name="Endo A."/>
        </authorList>
    </citation>
    <scope>NUCLEOTIDE SEQUENCE</scope>
    <source>
        <strain evidence="1">JCM 17466</strain>
    </source>
</reference>
<dbReference type="RefSeq" id="WP_201311101.1">
    <property type="nucleotide sequence ID" value="NZ_BLYI01000038.1"/>
</dbReference>
<organism evidence="1 2">
    <name type="scientific">Anaerostipes butyraticus</name>
    <dbReference type="NCBI Taxonomy" id="645466"/>
    <lineage>
        <taxon>Bacteria</taxon>
        <taxon>Bacillati</taxon>
        <taxon>Bacillota</taxon>
        <taxon>Clostridia</taxon>
        <taxon>Lachnospirales</taxon>
        <taxon>Lachnospiraceae</taxon>
        <taxon>Anaerostipes</taxon>
    </lineage>
</organism>
<keyword evidence="2" id="KW-1185">Reference proteome</keyword>
<dbReference type="EMBL" id="BLYI01000038">
    <property type="protein sequence ID" value="GFO85392.1"/>
    <property type="molecule type" value="Genomic_DNA"/>
</dbReference>
<gene>
    <name evidence="1" type="ORF">ANBU17_17390</name>
</gene>
<sequence>MRYQEELSQVKWKKNMQMQIAMHCGPVFAGIKPSNTVTLDFHDSRKLMETFRGSGIKCALIYAGSQKCLWLLYREQEVQEYLMKPGHRKFLKDCGYSSFQLKDILHALRERYHLYKTKQQEFPHELGLILGYPLCDVTGFIEYQGRNYLYSGYWKVYENLEETRKLFDLYDHIRYYMVKQVEYGKSLEQLMEAYGRRQVPNYA</sequence>
<evidence type="ECO:0000313" key="1">
    <source>
        <dbReference type="EMBL" id="GFO85392.1"/>
    </source>
</evidence>
<name>A0A916Q6T2_9FIRM</name>
<proteinExistence type="predicted"/>
<evidence type="ECO:0008006" key="3">
    <source>
        <dbReference type="Google" id="ProtNLM"/>
    </source>
</evidence>
<accession>A0A916Q6T2</accession>
<dbReference type="Pfam" id="PF12672">
    <property type="entry name" value="DUF3793"/>
    <property type="match status" value="1"/>
</dbReference>
<dbReference type="AlphaFoldDB" id="A0A916Q6T2"/>
<protein>
    <recommendedName>
        <fullName evidence="3">DUF3793 family protein</fullName>
    </recommendedName>
</protein>
<comment type="caution">
    <text evidence="1">The sequence shown here is derived from an EMBL/GenBank/DDBJ whole genome shotgun (WGS) entry which is preliminary data.</text>
</comment>
<evidence type="ECO:0000313" key="2">
    <source>
        <dbReference type="Proteomes" id="UP000613208"/>
    </source>
</evidence>
<dbReference type="InterPro" id="IPR024523">
    <property type="entry name" value="DUF3793"/>
</dbReference>
<dbReference type="Proteomes" id="UP000613208">
    <property type="component" value="Unassembled WGS sequence"/>
</dbReference>